<reference evidence="2" key="1">
    <citation type="submission" date="2022-11" db="UniProtKB">
        <authorList>
            <consortium name="WormBaseParasite"/>
        </authorList>
    </citation>
    <scope>IDENTIFICATION</scope>
</reference>
<protein>
    <submittedName>
        <fullName evidence="2">Uncharacterized protein</fullName>
    </submittedName>
</protein>
<organism evidence="1 2">
    <name type="scientific">Romanomermis culicivorax</name>
    <name type="common">Nematode worm</name>
    <dbReference type="NCBI Taxonomy" id="13658"/>
    <lineage>
        <taxon>Eukaryota</taxon>
        <taxon>Metazoa</taxon>
        <taxon>Ecdysozoa</taxon>
        <taxon>Nematoda</taxon>
        <taxon>Enoplea</taxon>
        <taxon>Dorylaimia</taxon>
        <taxon>Mermithida</taxon>
        <taxon>Mermithoidea</taxon>
        <taxon>Mermithidae</taxon>
        <taxon>Romanomermis</taxon>
    </lineage>
</organism>
<evidence type="ECO:0000313" key="1">
    <source>
        <dbReference type="Proteomes" id="UP000887565"/>
    </source>
</evidence>
<dbReference type="AlphaFoldDB" id="A0A915JPF6"/>
<name>A0A915JPF6_ROMCU</name>
<accession>A0A915JPF6</accession>
<dbReference type="Proteomes" id="UP000887565">
    <property type="component" value="Unplaced"/>
</dbReference>
<proteinExistence type="predicted"/>
<dbReference type="WBParaSite" id="nRc.2.0.1.t27973-RA">
    <property type="protein sequence ID" value="nRc.2.0.1.t27973-RA"/>
    <property type="gene ID" value="nRc.2.0.1.g27973"/>
</dbReference>
<evidence type="ECO:0000313" key="2">
    <source>
        <dbReference type="WBParaSite" id="nRc.2.0.1.t27973-RA"/>
    </source>
</evidence>
<sequence>MTNVKNQITAASTNASTHWEVIVANAISAMNCTGMEKVVKKLAADTSKAKTVP</sequence>
<keyword evidence="1" id="KW-1185">Reference proteome</keyword>